<dbReference type="SMART" id="SM00278">
    <property type="entry name" value="HhH1"/>
    <property type="match status" value="2"/>
</dbReference>
<dbReference type="InterPro" id="IPR019554">
    <property type="entry name" value="Soluble_ligand-bd"/>
</dbReference>
<dbReference type="EMBL" id="JBEPMP010000001">
    <property type="protein sequence ID" value="MET3727728.1"/>
    <property type="molecule type" value="Genomic_DNA"/>
</dbReference>
<proteinExistence type="predicted"/>
<evidence type="ECO:0000313" key="3">
    <source>
        <dbReference type="EMBL" id="MET3727728.1"/>
    </source>
</evidence>
<dbReference type="InterPro" id="IPR003583">
    <property type="entry name" value="Hlx-hairpin-Hlx_DNA-bd_motif"/>
</dbReference>
<organism evidence="3 4">
    <name type="scientific">Fictibacillus halophilus</name>
    <dbReference type="NCBI Taxonomy" id="1610490"/>
    <lineage>
        <taxon>Bacteria</taxon>
        <taxon>Bacillati</taxon>
        <taxon>Bacillota</taxon>
        <taxon>Bacilli</taxon>
        <taxon>Bacillales</taxon>
        <taxon>Fictibacillaceae</taxon>
        <taxon>Fictibacillus</taxon>
    </lineage>
</organism>
<feature type="domain" description="Helix-hairpin-helix DNA-binding motif class 1" evidence="2">
    <location>
        <begin position="189"/>
        <end position="208"/>
    </location>
</feature>
<reference evidence="3 4" key="1">
    <citation type="submission" date="2024-06" db="EMBL/GenBank/DDBJ databases">
        <title>Genomic Encyclopedia of Type Strains, Phase IV (KMG-IV): sequencing the most valuable type-strain genomes for metagenomic binning, comparative biology and taxonomic classification.</title>
        <authorList>
            <person name="Goeker M."/>
        </authorList>
    </citation>
    <scope>NUCLEOTIDE SEQUENCE [LARGE SCALE GENOMIC DNA]</scope>
    <source>
        <strain evidence="3 4">DSM 100124</strain>
    </source>
</reference>
<dbReference type="InterPro" id="IPR051675">
    <property type="entry name" value="Endo/Exo/Phosphatase_dom_1"/>
</dbReference>
<dbReference type="InterPro" id="IPR010994">
    <property type="entry name" value="RuvA_2-like"/>
</dbReference>
<dbReference type="Proteomes" id="UP001549097">
    <property type="component" value="Unassembled WGS sequence"/>
</dbReference>
<accession>A0ABV2LJV2</accession>
<feature type="domain" description="Helix-hairpin-helix DNA-binding motif class 1" evidence="2">
    <location>
        <begin position="159"/>
        <end position="178"/>
    </location>
</feature>
<dbReference type="PANTHER" id="PTHR21180:SF32">
    <property type="entry name" value="ENDONUCLEASE_EXONUCLEASE_PHOSPHATASE FAMILY DOMAIN-CONTAINING PROTEIN 1"/>
    <property type="match status" value="1"/>
</dbReference>
<dbReference type="Pfam" id="PF12836">
    <property type="entry name" value="HHH_3"/>
    <property type="match status" value="1"/>
</dbReference>
<keyword evidence="1" id="KW-0812">Transmembrane</keyword>
<gene>
    <name evidence="3" type="ORF">ABID52_001309</name>
</gene>
<keyword evidence="1" id="KW-1133">Transmembrane helix</keyword>
<dbReference type="Pfam" id="PF10531">
    <property type="entry name" value="SLBB"/>
    <property type="match status" value="1"/>
</dbReference>
<dbReference type="Gene3D" id="3.10.560.10">
    <property type="entry name" value="Outer membrane lipoprotein wza domain like"/>
    <property type="match status" value="1"/>
</dbReference>
<keyword evidence="4" id="KW-1185">Reference proteome</keyword>
<keyword evidence="1" id="KW-0472">Membrane</keyword>
<evidence type="ECO:0000256" key="1">
    <source>
        <dbReference type="SAM" id="Phobius"/>
    </source>
</evidence>
<dbReference type="Gene3D" id="1.10.150.310">
    <property type="entry name" value="Tex RuvX-like domain-like"/>
    <property type="match status" value="1"/>
</dbReference>
<feature type="transmembrane region" description="Helical" evidence="1">
    <location>
        <begin position="12"/>
        <end position="30"/>
    </location>
</feature>
<dbReference type="SUPFAM" id="SSF47781">
    <property type="entry name" value="RuvA domain 2-like"/>
    <property type="match status" value="1"/>
</dbReference>
<name>A0ABV2LJV2_9BACL</name>
<sequence length="212" mass="23690">MGKLKQHMNWFIGGGIMLILAIIVSLFNYFQSEPNMPNPSQVPKEIQPELQISADQPARKMGEENDGKKTEIMVDVQGSVKRPGVYELKEGDRVLHAIQMAGGFKEEAEVRSVNQALKISDEMIVYVAEKGEKFESQPVSTKPVEDDHTLVNINSADETELQTLNGVGPAKAQSIISYREENGPFTSLEQLLEVRGIGEKTIEQWKDQISFE</sequence>
<evidence type="ECO:0000313" key="4">
    <source>
        <dbReference type="Proteomes" id="UP001549097"/>
    </source>
</evidence>
<dbReference type="InterPro" id="IPR004509">
    <property type="entry name" value="Competence_ComEA_HhH"/>
</dbReference>
<comment type="caution">
    <text evidence="3">The sequence shown here is derived from an EMBL/GenBank/DDBJ whole genome shotgun (WGS) entry which is preliminary data.</text>
</comment>
<protein>
    <submittedName>
        <fullName evidence="3">Competence protein ComEA</fullName>
    </submittedName>
</protein>
<dbReference type="PANTHER" id="PTHR21180">
    <property type="entry name" value="ENDONUCLEASE/EXONUCLEASE/PHOSPHATASE FAMILY DOMAIN-CONTAINING PROTEIN 1"/>
    <property type="match status" value="1"/>
</dbReference>
<evidence type="ECO:0000259" key="2">
    <source>
        <dbReference type="SMART" id="SM00278"/>
    </source>
</evidence>
<dbReference type="RefSeq" id="WP_198767844.1">
    <property type="nucleotide sequence ID" value="NZ_JAEACF010000001.1"/>
</dbReference>
<dbReference type="NCBIfam" id="TIGR00426">
    <property type="entry name" value="competence protein ComEA helix-hairpin-helix repeat region"/>
    <property type="match status" value="1"/>
</dbReference>